<evidence type="ECO:0000313" key="3">
    <source>
        <dbReference type="EMBL" id="MDQ1150517.1"/>
    </source>
</evidence>
<dbReference type="GO" id="GO:0016787">
    <property type="term" value="F:hydrolase activity"/>
    <property type="evidence" value="ECO:0007669"/>
    <property type="project" value="UniProtKB-KW"/>
</dbReference>
<dbReference type="CDD" id="cd00077">
    <property type="entry name" value="HDc"/>
    <property type="match status" value="1"/>
</dbReference>
<protein>
    <submittedName>
        <fullName evidence="3">Nucleotidyltransferase with HDIG domain</fullName>
        <ecNumber evidence="3">3.1.4.-</ecNumber>
    </submittedName>
</protein>
<feature type="transmembrane region" description="Helical" evidence="1">
    <location>
        <begin position="423"/>
        <end position="444"/>
    </location>
</feature>
<dbReference type="NCBIfam" id="TIGR00277">
    <property type="entry name" value="HDIG"/>
    <property type="match status" value="1"/>
</dbReference>
<keyword evidence="3" id="KW-0378">Hydrolase</keyword>
<dbReference type="Gene3D" id="1.10.3210.10">
    <property type="entry name" value="Hypothetical protein af1432"/>
    <property type="match status" value="1"/>
</dbReference>
<dbReference type="InterPro" id="IPR052722">
    <property type="entry name" value="PgpH_phosphodiesterase"/>
</dbReference>
<keyword evidence="1" id="KW-0472">Membrane</keyword>
<comment type="caution">
    <text evidence="3">The sequence shown here is derived from an EMBL/GenBank/DDBJ whole genome shotgun (WGS) entry which is preliminary data.</text>
</comment>
<dbReference type="EC" id="3.1.4.-" evidence="3"/>
<reference evidence="3 4" key="1">
    <citation type="submission" date="2023-07" db="EMBL/GenBank/DDBJ databases">
        <title>Functional and genomic diversity of the sorghum phyllosphere microbiome.</title>
        <authorList>
            <person name="Shade A."/>
        </authorList>
    </citation>
    <scope>NUCLEOTIDE SEQUENCE [LARGE SCALE GENOMIC DNA]</scope>
    <source>
        <strain evidence="3 4">SORGH_AS_0892</strain>
    </source>
</reference>
<feature type="transmembrane region" description="Helical" evidence="1">
    <location>
        <begin position="330"/>
        <end position="349"/>
    </location>
</feature>
<keyword evidence="1" id="KW-0812">Transmembrane</keyword>
<proteinExistence type="predicted"/>
<dbReference type="EMBL" id="JAUTBA010000001">
    <property type="protein sequence ID" value="MDQ1150517.1"/>
    <property type="molecule type" value="Genomic_DNA"/>
</dbReference>
<gene>
    <name evidence="3" type="ORF">QE382_002501</name>
</gene>
<dbReference type="PANTHER" id="PTHR36442:SF1">
    <property type="entry name" value="CYCLIC-DI-AMP PHOSPHODIESTERASE PGPH"/>
    <property type="match status" value="1"/>
</dbReference>
<dbReference type="RefSeq" id="WP_307186142.1">
    <property type="nucleotide sequence ID" value="NZ_JAUTBA010000001.1"/>
</dbReference>
<sequence>MTTFVYLQNIKIKLAVGRLKIKYRRELNTTENLVRKIGLILITIFLICIFLPKQPRFRYEFQKGKVWNHENLISPYNFAILKTQEELNADKKSILNTIQPIYNANTTTSKEQIDQFNTDLAEKWQSSKLDTTHENIADYRNAGNAILNHLYSKGILSLNNRFQNRSNDKSPASKHYNFTLIQDKVASQKNTADCYTIESSYSYMDDIMPKLTKIKQKSWLVETLKNYITINYIYNDQQTEALEQNAIANISATRGVVQKGELIAEKDKIISNETYQKLESLRKVYEDEGKISGNQNYVTLGQFLIISLALSILMVFLFLFRKDIYFNNRLLVIIMIVIIGMLAVLSWAIKIKIPNLYYIPFCAVPIIIRILFDTRVALNIHLLMVLLAGLFVPNSFEFVFLQFMAGIVAIYSIKTLVKREQLFISSAIILGTYWIAYIGLVVTRNGSIDTIYWSDLLPFFVSVLITLLAYPMIYAFEKLFGIVSDLTLMELTNSNSKLLRELSFKAPGTFQHSLQVANLAEAAIYKIGGNPLLVRAGALYHDIGKLTNPQFFIENQKTEKNPHDELSPEQSAQIIISHVIKGVDIAKKHQLPDVILDFIRTHHGTTRVDYFYNLFVKNNPDKLVDESLFTYPGPIPFSKETAVLMMADSVEAASRALKEPSEESINNLVDKIIEHKLMRGQFNNSNITLKDITESAVIFKAMLKSIYHVRVDYDLSKKTM</sequence>
<accession>A0ABU0U6C4</accession>
<dbReference type="InterPro" id="IPR011621">
    <property type="entry name" value="Metal-dep_PHydrolase_7TM_intra"/>
</dbReference>
<dbReference type="Pfam" id="PF01966">
    <property type="entry name" value="HD"/>
    <property type="match status" value="1"/>
</dbReference>
<keyword evidence="4" id="KW-1185">Reference proteome</keyword>
<evidence type="ECO:0000256" key="1">
    <source>
        <dbReference type="SAM" id="Phobius"/>
    </source>
</evidence>
<name>A0ABU0U6C4_9SPHI</name>
<evidence type="ECO:0000313" key="4">
    <source>
        <dbReference type="Proteomes" id="UP001244640"/>
    </source>
</evidence>
<dbReference type="Pfam" id="PF07698">
    <property type="entry name" value="7TM-7TMR_HD"/>
    <property type="match status" value="1"/>
</dbReference>
<feature type="domain" description="HD/PDEase" evidence="2">
    <location>
        <begin position="505"/>
        <end position="662"/>
    </location>
</feature>
<feature type="transmembrane region" description="Helical" evidence="1">
    <location>
        <begin position="356"/>
        <end position="372"/>
    </location>
</feature>
<feature type="transmembrane region" description="Helical" evidence="1">
    <location>
        <begin position="33"/>
        <end position="51"/>
    </location>
</feature>
<dbReference type="PANTHER" id="PTHR36442">
    <property type="entry name" value="CYCLIC-DI-AMP PHOSPHODIESTERASE PGPH"/>
    <property type="match status" value="1"/>
</dbReference>
<dbReference type="SMART" id="SM00471">
    <property type="entry name" value="HDc"/>
    <property type="match status" value="1"/>
</dbReference>
<feature type="transmembrane region" description="Helical" evidence="1">
    <location>
        <begin position="297"/>
        <end position="318"/>
    </location>
</feature>
<dbReference type="InterPro" id="IPR011624">
    <property type="entry name" value="Metal-dep_PHydrolase_7TM_extra"/>
</dbReference>
<dbReference type="InterPro" id="IPR006675">
    <property type="entry name" value="HDIG_dom"/>
</dbReference>
<dbReference type="InterPro" id="IPR006674">
    <property type="entry name" value="HD_domain"/>
</dbReference>
<feature type="transmembrane region" description="Helical" evidence="1">
    <location>
        <begin position="378"/>
        <end position="411"/>
    </location>
</feature>
<keyword evidence="1" id="KW-1133">Transmembrane helix</keyword>
<dbReference type="InterPro" id="IPR003607">
    <property type="entry name" value="HD/PDEase_dom"/>
</dbReference>
<feature type="transmembrane region" description="Helical" evidence="1">
    <location>
        <begin position="456"/>
        <end position="476"/>
    </location>
</feature>
<organism evidence="3 4">
    <name type="scientific">Sphingobacterium zeae</name>
    <dbReference type="NCBI Taxonomy" id="1776859"/>
    <lineage>
        <taxon>Bacteria</taxon>
        <taxon>Pseudomonadati</taxon>
        <taxon>Bacteroidota</taxon>
        <taxon>Sphingobacteriia</taxon>
        <taxon>Sphingobacteriales</taxon>
        <taxon>Sphingobacteriaceae</taxon>
        <taxon>Sphingobacterium</taxon>
    </lineage>
</organism>
<dbReference type="Pfam" id="PF07697">
    <property type="entry name" value="7TMR-HDED"/>
    <property type="match status" value="1"/>
</dbReference>
<dbReference type="SUPFAM" id="SSF109604">
    <property type="entry name" value="HD-domain/PDEase-like"/>
    <property type="match status" value="1"/>
</dbReference>
<evidence type="ECO:0000259" key="2">
    <source>
        <dbReference type="SMART" id="SM00471"/>
    </source>
</evidence>
<dbReference type="Proteomes" id="UP001244640">
    <property type="component" value="Unassembled WGS sequence"/>
</dbReference>